<evidence type="ECO:0000313" key="3">
    <source>
        <dbReference type="Proteomes" id="UP000283650"/>
    </source>
</evidence>
<comment type="caution">
    <text evidence="2">The sequence shown here is derived from an EMBL/GenBank/DDBJ whole genome shotgun (WGS) entry which is preliminary data.</text>
</comment>
<dbReference type="Pfam" id="PF00665">
    <property type="entry name" value="rve"/>
    <property type="match status" value="1"/>
</dbReference>
<dbReference type="GO" id="GO:0015074">
    <property type="term" value="P:DNA integration"/>
    <property type="evidence" value="ECO:0007669"/>
    <property type="project" value="InterPro"/>
</dbReference>
<gene>
    <name evidence="2" type="ORF">BK672_26945</name>
</gene>
<sequence>MSWEEVSTVQLRSEFVLLARQEGANVRQLCRRFNISPSTAYKWLNRFENLGAQGLIDQSRRPKTSPKRCADEVEQQILTVSQEYAAWGARKLKRVLEDDGKVMPSVSTVHAVLQRHSRVDPKAAEVKPFIRFEHEAPNDLWQIDFKGHISLKHGRCHPLTILDDHSRFSLCIAACANEQRRTVQEQLMRAFRRYGLPLRMTMDNGSPWGDQTGVYTALEVWLMSQGIKVGHSRPYHPQTQGKLERFHRSLKREVLQGQLFIDLDDAQRAFDIWRDIYNQKRPHQALDMQVPATRYSSSPREYQEQPAAPEYDDGDVVRKVQVKGEIYWRNREYSVGKAFHGRSVAIRETTEDGIHDVYWSRHRIARIDLNLQTVTAGKKI</sequence>
<organism evidence="2 3">
    <name type="scientific">Pseudomonas fluorescens</name>
    <dbReference type="NCBI Taxonomy" id="294"/>
    <lineage>
        <taxon>Bacteria</taxon>
        <taxon>Pseudomonadati</taxon>
        <taxon>Pseudomonadota</taxon>
        <taxon>Gammaproteobacteria</taxon>
        <taxon>Pseudomonadales</taxon>
        <taxon>Pseudomonadaceae</taxon>
        <taxon>Pseudomonas</taxon>
    </lineage>
</organism>
<dbReference type="PANTHER" id="PTHR35004:SF6">
    <property type="entry name" value="TRANSPOSASE"/>
    <property type="match status" value="1"/>
</dbReference>
<proteinExistence type="predicted"/>
<name>A0A423MUS0_PSEFL</name>
<dbReference type="Gene3D" id="1.10.10.10">
    <property type="entry name" value="Winged helix-like DNA-binding domain superfamily/Winged helix DNA-binding domain"/>
    <property type="match status" value="1"/>
</dbReference>
<dbReference type="Proteomes" id="UP000283650">
    <property type="component" value="Unassembled WGS sequence"/>
</dbReference>
<dbReference type="SUPFAM" id="SSF53098">
    <property type="entry name" value="Ribonuclease H-like"/>
    <property type="match status" value="1"/>
</dbReference>
<dbReference type="AlphaFoldDB" id="A0A423MUS0"/>
<dbReference type="InterPro" id="IPR047656">
    <property type="entry name" value="IS481-like_transpos"/>
</dbReference>
<dbReference type="InterPro" id="IPR036397">
    <property type="entry name" value="RNaseH_sf"/>
</dbReference>
<protein>
    <submittedName>
        <fullName evidence="2">IS481 family transposase</fullName>
    </submittedName>
</protein>
<dbReference type="FunFam" id="3.30.420.10:FF:000220">
    <property type="entry name" value="ISDet2, transposase orfB"/>
    <property type="match status" value="1"/>
</dbReference>
<accession>A0A423MUS0</accession>
<evidence type="ECO:0000313" key="2">
    <source>
        <dbReference type="EMBL" id="RON89119.1"/>
    </source>
</evidence>
<dbReference type="InterPro" id="IPR012337">
    <property type="entry name" value="RNaseH-like_sf"/>
</dbReference>
<dbReference type="NCBIfam" id="NF033577">
    <property type="entry name" value="transpos_IS481"/>
    <property type="match status" value="1"/>
</dbReference>
<dbReference type="Gene3D" id="3.30.420.10">
    <property type="entry name" value="Ribonuclease H-like superfamily/Ribonuclease H"/>
    <property type="match status" value="1"/>
</dbReference>
<dbReference type="InterPro" id="IPR036388">
    <property type="entry name" value="WH-like_DNA-bd_sf"/>
</dbReference>
<dbReference type="InterPro" id="IPR009057">
    <property type="entry name" value="Homeodomain-like_sf"/>
</dbReference>
<dbReference type="GO" id="GO:0003676">
    <property type="term" value="F:nucleic acid binding"/>
    <property type="evidence" value="ECO:0007669"/>
    <property type="project" value="InterPro"/>
</dbReference>
<dbReference type="InterPro" id="IPR001584">
    <property type="entry name" value="Integrase_cat-core"/>
</dbReference>
<dbReference type="PROSITE" id="PS50994">
    <property type="entry name" value="INTEGRASE"/>
    <property type="match status" value="1"/>
</dbReference>
<dbReference type="RefSeq" id="WP_123376864.1">
    <property type="nucleotide sequence ID" value="NZ_MOBY01000032.1"/>
</dbReference>
<dbReference type="EMBL" id="MOBY01000032">
    <property type="protein sequence ID" value="RON89119.1"/>
    <property type="molecule type" value="Genomic_DNA"/>
</dbReference>
<reference evidence="2 3" key="1">
    <citation type="submission" date="2016-10" db="EMBL/GenBank/DDBJ databases">
        <title>Comparative genome analysis of multiple Pseudomonas spp. focuses on biocontrol and plant growth promoting traits.</title>
        <authorList>
            <person name="Tao X.-Y."/>
            <person name="Taylor C.G."/>
        </authorList>
    </citation>
    <scope>NUCLEOTIDE SEQUENCE [LARGE SCALE GENOMIC DNA]</scope>
    <source>
        <strain evidence="2 3">2F9</strain>
    </source>
</reference>
<dbReference type="SUPFAM" id="SSF46689">
    <property type="entry name" value="Homeodomain-like"/>
    <property type="match status" value="1"/>
</dbReference>
<feature type="domain" description="Integrase catalytic" evidence="1">
    <location>
        <begin position="133"/>
        <end position="299"/>
    </location>
</feature>
<dbReference type="PANTHER" id="PTHR35004">
    <property type="entry name" value="TRANSPOSASE RV3428C-RELATED"/>
    <property type="match status" value="1"/>
</dbReference>
<evidence type="ECO:0000259" key="1">
    <source>
        <dbReference type="PROSITE" id="PS50994"/>
    </source>
</evidence>
<dbReference type="Pfam" id="PF13565">
    <property type="entry name" value="HTH_32"/>
    <property type="match status" value="1"/>
</dbReference>